<dbReference type="GO" id="GO:0008654">
    <property type="term" value="P:phospholipid biosynthetic process"/>
    <property type="evidence" value="ECO:0007669"/>
    <property type="project" value="InterPro"/>
</dbReference>
<feature type="transmembrane region" description="Helical" evidence="6">
    <location>
        <begin position="284"/>
        <end position="305"/>
    </location>
</feature>
<dbReference type="FunFam" id="1.20.120.1760:FF:000032">
    <property type="entry name" value="Choline/ethanolamine phosphotransferase, putative"/>
    <property type="match status" value="1"/>
</dbReference>
<keyword evidence="3 5" id="KW-0808">Transferase</keyword>
<dbReference type="InterPro" id="IPR043130">
    <property type="entry name" value="CDP-OH_PTrfase_TM_dom"/>
</dbReference>
<gene>
    <name evidence="7" type="ORF">NESM_000222500</name>
</gene>
<evidence type="ECO:0000256" key="2">
    <source>
        <dbReference type="ARBA" id="ARBA00010441"/>
    </source>
</evidence>
<keyword evidence="8" id="KW-1185">Reference proteome</keyword>
<keyword evidence="6" id="KW-1133">Transmembrane helix</keyword>
<dbReference type="InterPro" id="IPR014472">
    <property type="entry name" value="CHOPT"/>
</dbReference>
<dbReference type="PROSITE" id="PS00379">
    <property type="entry name" value="CDP_ALCOHOL_P_TRANSF"/>
    <property type="match status" value="1"/>
</dbReference>
<dbReference type="PANTHER" id="PTHR10414">
    <property type="entry name" value="ETHANOLAMINEPHOSPHOTRANSFERASE"/>
    <property type="match status" value="1"/>
</dbReference>
<evidence type="ECO:0000256" key="3">
    <source>
        <dbReference type="ARBA" id="ARBA00022679"/>
    </source>
</evidence>
<keyword evidence="6" id="KW-0812">Transmembrane</keyword>
<organism evidence="7 8">
    <name type="scientific">Novymonas esmeraldas</name>
    <dbReference type="NCBI Taxonomy" id="1808958"/>
    <lineage>
        <taxon>Eukaryota</taxon>
        <taxon>Discoba</taxon>
        <taxon>Euglenozoa</taxon>
        <taxon>Kinetoplastea</taxon>
        <taxon>Metakinetoplastina</taxon>
        <taxon>Trypanosomatida</taxon>
        <taxon>Trypanosomatidae</taxon>
        <taxon>Novymonas</taxon>
    </lineage>
</organism>
<feature type="transmembrane region" description="Helical" evidence="6">
    <location>
        <begin position="95"/>
        <end position="113"/>
    </location>
</feature>
<dbReference type="Gene3D" id="1.20.120.1760">
    <property type="match status" value="1"/>
</dbReference>
<accession>A0AAW0F8M8</accession>
<dbReference type="InterPro" id="IPR048254">
    <property type="entry name" value="CDP_ALCOHOL_P_TRANSF_CS"/>
</dbReference>
<dbReference type="Pfam" id="PF01066">
    <property type="entry name" value="CDP-OH_P_transf"/>
    <property type="match status" value="1"/>
</dbReference>
<reference evidence="7 8" key="1">
    <citation type="journal article" date="2021" name="MBio">
        <title>A New Model Trypanosomatid, Novymonas esmeraldas: Genomic Perception of Its 'Candidatus Pandoraea novymonadis' Endosymbiont.</title>
        <authorList>
            <person name="Zakharova A."/>
            <person name="Saura A."/>
            <person name="Butenko A."/>
            <person name="Podesvova L."/>
            <person name="Warmusova S."/>
            <person name="Kostygov A.Y."/>
            <person name="Nenarokova A."/>
            <person name="Lukes J."/>
            <person name="Opperdoes F.R."/>
            <person name="Yurchenko V."/>
        </authorList>
    </citation>
    <scope>NUCLEOTIDE SEQUENCE [LARGE SCALE GENOMIC DNA]</scope>
    <source>
        <strain evidence="7 8">E262AT.01</strain>
    </source>
</reference>
<evidence type="ECO:0000256" key="4">
    <source>
        <dbReference type="ARBA" id="ARBA00023136"/>
    </source>
</evidence>
<feature type="transmembrane region" description="Helical" evidence="6">
    <location>
        <begin position="69"/>
        <end position="89"/>
    </location>
</feature>
<comment type="similarity">
    <text evidence="2 5">Belongs to the CDP-alcohol phosphatidyltransferase class-I family.</text>
</comment>
<feature type="transmembrane region" description="Helical" evidence="6">
    <location>
        <begin position="383"/>
        <end position="408"/>
    </location>
</feature>
<comment type="caution">
    <text evidence="7">The sequence shown here is derived from an EMBL/GenBank/DDBJ whole genome shotgun (WGS) entry which is preliminary data.</text>
</comment>
<feature type="transmembrane region" description="Helical" evidence="6">
    <location>
        <begin position="197"/>
        <end position="215"/>
    </location>
</feature>
<keyword evidence="4 6" id="KW-0472">Membrane</keyword>
<evidence type="ECO:0000256" key="6">
    <source>
        <dbReference type="SAM" id="Phobius"/>
    </source>
</evidence>
<evidence type="ECO:0000256" key="1">
    <source>
        <dbReference type="ARBA" id="ARBA00004370"/>
    </source>
</evidence>
<dbReference type="EMBL" id="JAECZO010000017">
    <property type="protein sequence ID" value="KAK7201581.1"/>
    <property type="molecule type" value="Genomic_DNA"/>
</dbReference>
<protein>
    <submittedName>
        <fullName evidence="7">Choline/ethanolamine phosphotransferase</fullName>
    </submittedName>
</protein>
<feature type="transmembrane region" description="Helical" evidence="6">
    <location>
        <begin position="162"/>
        <end position="185"/>
    </location>
</feature>
<dbReference type="GO" id="GO:0016780">
    <property type="term" value="F:phosphotransferase activity, for other substituted phosphate groups"/>
    <property type="evidence" value="ECO:0007669"/>
    <property type="project" value="InterPro"/>
</dbReference>
<dbReference type="Proteomes" id="UP001430356">
    <property type="component" value="Unassembled WGS sequence"/>
</dbReference>
<sequence length="421" mass="46704">MAPRTAAAATRHVSLDPRTNEYIPPVYLPNLKKYKYSGADFSIMSRYVLQRYWNFVVSLVPMTVAPNRITFTGFVIGVSSTVLLLYYFFFEEGVYPSWAMYYSAFALFAYQTLDAIDGKQARRTGAGSPLGELFDHGCDAFLTPFVLLNVCLATYMPSVERFWVLTLSSIGLFTAIWEQFSTGTFDLGYMSGPTEGILLNCAIFVVSGMFGAAVWERSVVGPYDVAYPRALSLLFPGCDGTVHIESVRSVLFVFFLVSCPFTILMNVLHALVRPTVHTSKLTPLLAAAPIVLVTALTVHVFVVFPNVPVRFPFALEISYGLLMSITVTRLTLSRLCVMPYKALHWHYILFLAVLTAASAMDYAGETSAIAHETVETGVGWSLVALTVFASLQYGHMILSVFTQIARYLNISIMTIRPKKSE</sequence>
<dbReference type="PIRSF" id="PIRSF015665">
    <property type="entry name" value="CHOPT"/>
    <property type="match status" value="1"/>
</dbReference>
<comment type="subcellular location">
    <subcellularLocation>
        <location evidence="1">Membrane</location>
    </subcellularLocation>
</comment>
<proteinExistence type="inferred from homology"/>
<dbReference type="AlphaFoldDB" id="A0AAW0F8M8"/>
<dbReference type="GO" id="GO:0016020">
    <property type="term" value="C:membrane"/>
    <property type="evidence" value="ECO:0007669"/>
    <property type="project" value="UniProtKB-SubCell"/>
</dbReference>
<name>A0AAW0F8M8_9TRYP</name>
<evidence type="ECO:0000256" key="5">
    <source>
        <dbReference type="RuleBase" id="RU003750"/>
    </source>
</evidence>
<dbReference type="InterPro" id="IPR000462">
    <property type="entry name" value="CDP-OH_P_trans"/>
</dbReference>
<feature type="transmembrane region" description="Helical" evidence="6">
    <location>
        <begin position="250"/>
        <end position="272"/>
    </location>
</feature>
<evidence type="ECO:0000313" key="8">
    <source>
        <dbReference type="Proteomes" id="UP001430356"/>
    </source>
</evidence>
<feature type="transmembrane region" description="Helical" evidence="6">
    <location>
        <begin position="344"/>
        <end position="363"/>
    </location>
</feature>
<evidence type="ECO:0000313" key="7">
    <source>
        <dbReference type="EMBL" id="KAK7201581.1"/>
    </source>
</evidence>
<dbReference type="PANTHER" id="PTHR10414:SF37">
    <property type="entry name" value="BB IN A BOXCAR, ISOFORM C"/>
    <property type="match status" value="1"/>
</dbReference>